<sequence>MTYRDATVGVVIPAYNEMDFVGDVIEGLPTFVDRVYPVDDSSDDDTWSAITETAEQVNDRQSPTKPFDRVVVPMRHTENRGAGAAALTGYRAALNDDLDVVASLDGDDQMDPAFLPNLLDPVVEGRVAYAKGDRLASREYVREMSRWRLFGNLLLTGLTRVASGYWRLRDPQNGYTAVSTDVLDRIDLDRLYEQYGFRNDVLVHLSVTDCRVADVPHPARYGDETSGIVYSSFAPNLSILLARRFLWRLGRQSVAGEFGPAASFVAGIAGLAGAARGRVPSLGGDRSPERAAISADGGRDQSHVDVGRTAIWAVLGLFLLCLGSVLDARRRTGSIVRVRADADSERHADLTSTLGSRTRSEAEPGHEAD</sequence>
<dbReference type="Proteomes" id="UP001596443">
    <property type="component" value="Unassembled WGS sequence"/>
</dbReference>
<dbReference type="EMBL" id="JBHSWX010000001">
    <property type="protein sequence ID" value="MFC6784608.1"/>
    <property type="molecule type" value="Genomic_DNA"/>
</dbReference>
<keyword evidence="5" id="KW-1185">Reference proteome</keyword>
<dbReference type="PANTHER" id="PTHR48090:SF7">
    <property type="entry name" value="RFBJ PROTEIN"/>
    <property type="match status" value="1"/>
</dbReference>
<keyword evidence="2" id="KW-0472">Membrane</keyword>
<dbReference type="RefSeq" id="WP_284063787.1">
    <property type="nucleotide sequence ID" value="NZ_CP126159.1"/>
</dbReference>
<feature type="domain" description="Glycosyltransferase 2-like" evidence="3">
    <location>
        <begin position="10"/>
        <end position="185"/>
    </location>
</feature>
<feature type="region of interest" description="Disordered" evidence="1">
    <location>
        <begin position="279"/>
        <end position="302"/>
    </location>
</feature>
<evidence type="ECO:0000313" key="4">
    <source>
        <dbReference type="EMBL" id="MFC6784608.1"/>
    </source>
</evidence>
<dbReference type="CDD" id="cd04179">
    <property type="entry name" value="DPM_DPG-synthase_like"/>
    <property type="match status" value="1"/>
</dbReference>
<proteinExistence type="predicted"/>
<reference evidence="4 5" key="1">
    <citation type="journal article" date="2019" name="Int. J. Syst. Evol. Microbiol.">
        <title>The Global Catalogue of Microorganisms (GCM) 10K type strain sequencing project: providing services to taxonomists for standard genome sequencing and annotation.</title>
        <authorList>
            <consortium name="The Broad Institute Genomics Platform"/>
            <consortium name="The Broad Institute Genome Sequencing Center for Infectious Disease"/>
            <person name="Wu L."/>
            <person name="Ma J."/>
        </authorList>
    </citation>
    <scope>NUCLEOTIDE SEQUENCE [LARGE SCALE GENOMIC DNA]</scope>
    <source>
        <strain evidence="4 5">SYNS20</strain>
    </source>
</reference>
<name>A0ABD5T5G6_9EURY</name>
<feature type="compositionally biased region" description="Basic and acidic residues" evidence="1">
    <location>
        <begin position="358"/>
        <end position="369"/>
    </location>
</feature>
<dbReference type="PANTHER" id="PTHR48090">
    <property type="entry name" value="UNDECAPRENYL-PHOSPHATE 4-DEOXY-4-FORMAMIDO-L-ARABINOSE TRANSFERASE-RELATED"/>
    <property type="match status" value="1"/>
</dbReference>
<dbReference type="InterPro" id="IPR001173">
    <property type="entry name" value="Glyco_trans_2-like"/>
</dbReference>
<dbReference type="Gene3D" id="3.90.550.10">
    <property type="entry name" value="Spore Coat Polysaccharide Biosynthesis Protein SpsA, Chain A"/>
    <property type="match status" value="1"/>
</dbReference>
<evidence type="ECO:0000256" key="1">
    <source>
        <dbReference type="SAM" id="MobiDB-lite"/>
    </source>
</evidence>
<protein>
    <submittedName>
        <fullName evidence="4">Glycosyltransferase family 2 protein</fullName>
    </submittedName>
</protein>
<evidence type="ECO:0000259" key="3">
    <source>
        <dbReference type="Pfam" id="PF00535"/>
    </source>
</evidence>
<dbReference type="AlphaFoldDB" id="A0ABD5T5G6"/>
<keyword evidence="2" id="KW-1133">Transmembrane helix</keyword>
<dbReference type="SUPFAM" id="SSF53448">
    <property type="entry name" value="Nucleotide-diphospho-sugar transferases"/>
    <property type="match status" value="1"/>
</dbReference>
<gene>
    <name evidence="4" type="ORF">ACFQFD_00985</name>
</gene>
<feature type="region of interest" description="Disordered" evidence="1">
    <location>
        <begin position="346"/>
        <end position="369"/>
    </location>
</feature>
<comment type="caution">
    <text evidence="4">The sequence shown here is derived from an EMBL/GenBank/DDBJ whole genome shotgun (WGS) entry which is preliminary data.</text>
</comment>
<feature type="transmembrane region" description="Helical" evidence="2">
    <location>
        <begin position="309"/>
        <end position="328"/>
    </location>
</feature>
<organism evidence="4 5">
    <name type="scientific">Halobaculum halobium</name>
    <dbReference type="NCBI Taxonomy" id="3032281"/>
    <lineage>
        <taxon>Archaea</taxon>
        <taxon>Methanobacteriati</taxon>
        <taxon>Methanobacteriota</taxon>
        <taxon>Stenosarchaea group</taxon>
        <taxon>Halobacteria</taxon>
        <taxon>Halobacteriales</taxon>
        <taxon>Haloferacaceae</taxon>
        <taxon>Halobaculum</taxon>
    </lineage>
</organism>
<dbReference type="GeneID" id="81211324"/>
<evidence type="ECO:0000256" key="2">
    <source>
        <dbReference type="SAM" id="Phobius"/>
    </source>
</evidence>
<evidence type="ECO:0000313" key="5">
    <source>
        <dbReference type="Proteomes" id="UP001596443"/>
    </source>
</evidence>
<keyword evidence="2" id="KW-0812">Transmembrane</keyword>
<accession>A0ABD5T5G6</accession>
<dbReference type="InterPro" id="IPR029044">
    <property type="entry name" value="Nucleotide-diphossugar_trans"/>
</dbReference>
<dbReference type="Pfam" id="PF00535">
    <property type="entry name" value="Glycos_transf_2"/>
    <property type="match status" value="1"/>
</dbReference>
<dbReference type="InterPro" id="IPR050256">
    <property type="entry name" value="Glycosyltransferase_2"/>
</dbReference>